<sequence>MSPTYSQIHLTSAWPLSRPDSHNYTMGKGLILLTGATGFVGFAILLRALKNDHDVRIIVYSESEAEQLRSSSAICSLNKSSSYSFHVVPDPQAPDALDAAARGAEYIIHVASPLPFQPIETEQLYNAVVGPAVNFTLNVLSAAKNSGSVKRVVCTSSAAAFVSPSELLGADQETTLNKTEEDANDDVFAEPGQPIPDVMTAYLASKTAALQRSKRWMEAYGGSGRLGFDLVNVAPTYVFGRHEAAKNVEELLSKSNALILGMVVPKERMGAAPTLTDAEVSSGVHVDNVVDCHLMALDRTKIPGGETFLLSTDPVWNDVPMWTRQIFPQEVEDGLLTCHGRCETKKVRFVPDKAKKAFGIEFKGVDAIVRDVVGQYLELVKRS</sequence>
<evidence type="ECO:0000256" key="3">
    <source>
        <dbReference type="SAM" id="Phobius"/>
    </source>
</evidence>
<reference evidence="5 6" key="1">
    <citation type="submission" date="2024-04" db="EMBL/GenBank/DDBJ databases">
        <title>Phyllosticta paracitricarpa is synonymous to the EU quarantine fungus P. citricarpa based on phylogenomic analyses.</title>
        <authorList>
            <consortium name="Lawrence Berkeley National Laboratory"/>
            <person name="Van Ingen-Buijs V.A."/>
            <person name="Van Westerhoven A.C."/>
            <person name="Haridas S."/>
            <person name="Skiadas P."/>
            <person name="Martin F."/>
            <person name="Groenewald J.Z."/>
            <person name="Crous P.W."/>
            <person name="Seidl M.F."/>
        </authorList>
    </citation>
    <scope>NUCLEOTIDE SEQUENCE [LARGE SCALE GENOMIC DNA]</scope>
    <source>
        <strain evidence="5 6">CBS 122670</strain>
    </source>
</reference>
<dbReference type="InterPro" id="IPR001509">
    <property type="entry name" value="Epimerase_deHydtase"/>
</dbReference>
<keyword evidence="3" id="KW-0472">Membrane</keyword>
<keyword evidence="3" id="KW-1133">Transmembrane helix</keyword>
<comment type="caution">
    <text evidence="5">The sequence shown here is derived from an EMBL/GenBank/DDBJ whole genome shotgun (WGS) entry which is preliminary data.</text>
</comment>
<proteinExistence type="inferred from homology"/>
<dbReference type="PANTHER" id="PTHR10366">
    <property type="entry name" value="NAD DEPENDENT EPIMERASE/DEHYDRATASE"/>
    <property type="match status" value="1"/>
</dbReference>
<dbReference type="EMBL" id="JBBPDW010000007">
    <property type="protein sequence ID" value="KAK7550759.1"/>
    <property type="molecule type" value="Genomic_DNA"/>
</dbReference>
<dbReference type="Gene3D" id="3.40.50.720">
    <property type="entry name" value="NAD(P)-binding Rossmann-like Domain"/>
    <property type="match status" value="1"/>
</dbReference>
<dbReference type="Proteomes" id="UP001365128">
    <property type="component" value="Unassembled WGS sequence"/>
</dbReference>
<dbReference type="PANTHER" id="PTHR10366:SF564">
    <property type="entry name" value="STEROL-4-ALPHA-CARBOXYLATE 3-DEHYDROGENASE, DECARBOXYLATING"/>
    <property type="match status" value="1"/>
</dbReference>
<dbReference type="Pfam" id="PF01370">
    <property type="entry name" value="Epimerase"/>
    <property type="match status" value="1"/>
</dbReference>
<comment type="similarity">
    <text evidence="2">Belongs to the NAD(P)-dependent epimerase/dehydratase family. Dihydroflavonol-4-reductase subfamily.</text>
</comment>
<organism evidence="5 6">
    <name type="scientific">Phyllosticta citricarpa</name>
    <dbReference type="NCBI Taxonomy" id="55181"/>
    <lineage>
        <taxon>Eukaryota</taxon>
        <taxon>Fungi</taxon>
        <taxon>Dikarya</taxon>
        <taxon>Ascomycota</taxon>
        <taxon>Pezizomycotina</taxon>
        <taxon>Dothideomycetes</taxon>
        <taxon>Dothideomycetes incertae sedis</taxon>
        <taxon>Botryosphaeriales</taxon>
        <taxon>Phyllostictaceae</taxon>
        <taxon>Phyllosticta</taxon>
    </lineage>
</organism>
<evidence type="ECO:0000256" key="1">
    <source>
        <dbReference type="ARBA" id="ARBA00023002"/>
    </source>
</evidence>
<evidence type="ECO:0000313" key="6">
    <source>
        <dbReference type="Proteomes" id="UP001365128"/>
    </source>
</evidence>
<evidence type="ECO:0000259" key="4">
    <source>
        <dbReference type="Pfam" id="PF01370"/>
    </source>
</evidence>
<evidence type="ECO:0000313" key="5">
    <source>
        <dbReference type="EMBL" id="KAK7550759.1"/>
    </source>
</evidence>
<feature type="transmembrane region" description="Helical" evidence="3">
    <location>
        <begin position="29"/>
        <end position="49"/>
    </location>
</feature>
<dbReference type="InterPro" id="IPR036291">
    <property type="entry name" value="NAD(P)-bd_dom_sf"/>
</dbReference>
<accession>A0ABR1MJ18</accession>
<feature type="domain" description="NAD-dependent epimerase/dehydratase" evidence="4">
    <location>
        <begin position="31"/>
        <end position="306"/>
    </location>
</feature>
<keyword evidence="6" id="KW-1185">Reference proteome</keyword>
<dbReference type="InterPro" id="IPR050425">
    <property type="entry name" value="NAD(P)_dehydrat-like"/>
</dbReference>
<gene>
    <name evidence="5" type="ORF">IWX46DRAFT_593920</name>
</gene>
<keyword evidence="3" id="KW-0812">Transmembrane</keyword>
<name>A0ABR1MJ18_9PEZI</name>
<dbReference type="SUPFAM" id="SSF51735">
    <property type="entry name" value="NAD(P)-binding Rossmann-fold domains"/>
    <property type="match status" value="1"/>
</dbReference>
<protein>
    <recommendedName>
        <fullName evidence="4">NAD-dependent epimerase/dehydratase domain-containing protein</fullName>
    </recommendedName>
</protein>
<evidence type="ECO:0000256" key="2">
    <source>
        <dbReference type="ARBA" id="ARBA00023445"/>
    </source>
</evidence>
<keyword evidence="1" id="KW-0560">Oxidoreductase</keyword>